<organism evidence="1 2">
    <name type="scientific">Nematocida displodere</name>
    <dbReference type="NCBI Taxonomy" id="1805483"/>
    <lineage>
        <taxon>Eukaryota</taxon>
        <taxon>Fungi</taxon>
        <taxon>Fungi incertae sedis</taxon>
        <taxon>Microsporidia</taxon>
        <taxon>Nematocida</taxon>
    </lineage>
</organism>
<proteinExistence type="predicted"/>
<accession>A0A177EDC1</accession>
<comment type="caution">
    <text evidence="1">The sequence shown here is derived from an EMBL/GenBank/DDBJ whole genome shotgun (WGS) entry which is preliminary data.</text>
</comment>
<sequence>MQKEPETTRKTTTIPILGHSSLAQRKNYNTSCTDRILPEKELIPAWEGGIFYYDQDLIELSTVLNNSLLIYTRLDESWEYNYCKNRVLVPMKEVKKFPLSHILLSFIKNTIVETLTLGGLVPFHAAKLGADAVMLSALWSLLPPLPPKHPRALETLARRNAHFLYFLKYPLSLLTKNFPESCLLKSSTPIRALDVLTDDTLPSILSGTTYHQNQQSSSLGISLYFGRCNESSFTGREVVYWSESLFLNTNHRYNQDAASSFIKTLHERMETLNLDYVEVKQFSTQDPAFIPNTYILKKTKDNLFIYTYTPSTEISNFTDLTAIQTLYKMTTNPDAMK</sequence>
<dbReference type="VEuPathDB" id="MicrosporidiaDB:NEDG_01501"/>
<dbReference type="Proteomes" id="UP000185944">
    <property type="component" value="Unassembled WGS sequence"/>
</dbReference>
<name>A0A177EDC1_9MICR</name>
<protein>
    <submittedName>
        <fullName evidence="1">Uncharacterized protein</fullName>
    </submittedName>
</protein>
<reference evidence="1 2" key="1">
    <citation type="submission" date="2016-02" db="EMBL/GenBank/DDBJ databases">
        <title>Discovery of a natural microsporidian pathogen with a broad tissue tropism in Caenorhabditis elegans.</title>
        <authorList>
            <person name="Luallen R.J."/>
            <person name="Reinke A.W."/>
            <person name="Tong L."/>
            <person name="Botts M.R."/>
            <person name="Felix M.-A."/>
            <person name="Troemel E.R."/>
        </authorList>
    </citation>
    <scope>NUCLEOTIDE SEQUENCE [LARGE SCALE GENOMIC DNA]</scope>
    <source>
        <strain evidence="1 2">JUm2807</strain>
    </source>
</reference>
<dbReference type="AlphaFoldDB" id="A0A177EDC1"/>
<dbReference type="RefSeq" id="XP_067544506.1">
    <property type="nucleotide sequence ID" value="XM_067688919.1"/>
</dbReference>
<keyword evidence="2" id="KW-1185">Reference proteome</keyword>
<evidence type="ECO:0000313" key="2">
    <source>
        <dbReference type="Proteomes" id="UP000185944"/>
    </source>
</evidence>
<evidence type="ECO:0000313" key="1">
    <source>
        <dbReference type="EMBL" id="OAG29954.1"/>
    </source>
</evidence>
<gene>
    <name evidence="1" type="ORF">NEDG_01501</name>
</gene>
<dbReference type="EMBL" id="LTDL01000038">
    <property type="protein sequence ID" value="OAG29954.1"/>
    <property type="molecule type" value="Genomic_DNA"/>
</dbReference>
<dbReference type="GeneID" id="93647851"/>